<accession>A0A1G2PWJ0</accession>
<evidence type="ECO:0000256" key="1">
    <source>
        <dbReference type="SAM" id="MobiDB-lite"/>
    </source>
</evidence>
<feature type="region of interest" description="Disordered" evidence="1">
    <location>
        <begin position="144"/>
        <end position="167"/>
    </location>
</feature>
<organism evidence="2 3">
    <name type="scientific">Candidatus Terrybacteria bacterium RIFCSPLOWO2_01_FULL_40_23</name>
    <dbReference type="NCBI Taxonomy" id="1802366"/>
    <lineage>
        <taxon>Bacteria</taxon>
        <taxon>Candidatus Terryibacteriota</taxon>
    </lineage>
</organism>
<dbReference type="EMBL" id="MHSW01000015">
    <property type="protein sequence ID" value="OHA51981.1"/>
    <property type="molecule type" value="Genomic_DNA"/>
</dbReference>
<proteinExistence type="predicted"/>
<comment type="caution">
    <text evidence="2">The sequence shown here is derived from an EMBL/GenBank/DDBJ whole genome shotgun (WGS) entry which is preliminary data.</text>
</comment>
<dbReference type="AlphaFoldDB" id="A0A1G2PWJ0"/>
<sequence length="167" mass="19617">MYITIIYRNRQKGDQYEPGFIITEHTENGNVVANLPYWYTDVRCDTLEESRHVAHFLARTEITRRYPAGIVVREQNAEAATIAQSYGDTNYSPDLTLTKSDLFMIFGSTFLYNTGRVRMMPGDKLFNRTVKRILKHEMRHAEQVRKSEISAQKQKMKERESYYPSTY</sequence>
<evidence type="ECO:0000313" key="2">
    <source>
        <dbReference type="EMBL" id="OHA51981.1"/>
    </source>
</evidence>
<protein>
    <submittedName>
        <fullName evidence="2">Uncharacterized protein</fullName>
    </submittedName>
</protein>
<gene>
    <name evidence="2" type="ORF">A3A97_02625</name>
</gene>
<name>A0A1G2PWJ0_9BACT</name>
<dbReference type="Proteomes" id="UP000176951">
    <property type="component" value="Unassembled WGS sequence"/>
</dbReference>
<evidence type="ECO:0000313" key="3">
    <source>
        <dbReference type="Proteomes" id="UP000176951"/>
    </source>
</evidence>
<reference evidence="2 3" key="1">
    <citation type="journal article" date="2016" name="Nat. Commun.">
        <title>Thousands of microbial genomes shed light on interconnected biogeochemical processes in an aquifer system.</title>
        <authorList>
            <person name="Anantharaman K."/>
            <person name="Brown C.T."/>
            <person name="Hug L.A."/>
            <person name="Sharon I."/>
            <person name="Castelle C.J."/>
            <person name="Probst A.J."/>
            <person name="Thomas B.C."/>
            <person name="Singh A."/>
            <person name="Wilkins M.J."/>
            <person name="Karaoz U."/>
            <person name="Brodie E.L."/>
            <person name="Williams K.H."/>
            <person name="Hubbard S.S."/>
            <person name="Banfield J.F."/>
        </authorList>
    </citation>
    <scope>NUCLEOTIDE SEQUENCE [LARGE SCALE GENOMIC DNA]</scope>
</reference>